<organism evidence="1">
    <name type="scientific">marine sediment metagenome</name>
    <dbReference type="NCBI Taxonomy" id="412755"/>
    <lineage>
        <taxon>unclassified sequences</taxon>
        <taxon>metagenomes</taxon>
        <taxon>ecological metagenomes</taxon>
    </lineage>
</organism>
<proteinExistence type="predicted"/>
<protein>
    <submittedName>
        <fullName evidence="1">Uncharacterized protein</fullName>
    </submittedName>
</protein>
<sequence>MAKGRVISVRKLTEKDKIILEYCEQISKIIMSDLLEVHQNDFWKNYGKVNFTRDAGSGRAGGKLQRDALCTPGMGGKDPLSNRNLRWHPLVVADTIPEGFNECNLRIDNEEKTIYIDNGEEEWLPEDVYKLSEPYCLTPQEWRPFDGILKEWDMKDWDQNNMIILAAVYSPWYDALETFALLGIIIGSSFYNGNLEHLYEIVTKFLSSIKIDDINLPSDKFPLCDDKLLMCPVCLAPINGSVASLPRIPKENSWIAPWKTKKKAINDSDLWTFHMDPMIESEIKHNAKNVRFGHRWCAISKSDHSITEHLDYMRKILENHRNL</sequence>
<name>A0A0F9KSB0_9ZZZZ</name>
<accession>A0A0F9KSB0</accession>
<dbReference type="AlphaFoldDB" id="A0A0F9KSB0"/>
<dbReference type="EMBL" id="LAZR01007455">
    <property type="protein sequence ID" value="KKM85154.1"/>
    <property type="molecule type" value="Genomic_DNA"/>
</dbReference>
<gene>
    <name evidence="1" type="ORF">LCGC14_1291900</name>
</gene>
<reference evidence="1" key="1">
    <citation type="journal article" date="2015" name="Nature">
        <title>Complex archaea that bridge the gap between prokaryotes and eukaryotes.</title>
        <authorList>
            <person name="Spang A."/>
            <person name="Saw J.H."/>
            <person name="Jorgensen S.L."/>
            <person name="Zaremba-Niedzwiedzka K."/>
            <person name="Martijn J."/>
            <person name="Lind A.E."/>
            <person name="van Eijk R."/>
            <person name="Schleper C."/>
            <person name="Guy L."/>
            <person name="Ettema T.J."/>
        </authorList>
    </citation>
    <scope>NUCLEOTIDE SEQUENCE</scope>
</reference>
<evidence type="ECO:0000313" key="1">
    <source>
        <dbReference type="EMBL" id="KKM85154.1"/>
    </source>
</evidence>
<comment type="caution">
    <text evidence="1">The sequence shown here is derived from an EMBL/GenBank/DDBJ whole genome shotgun (WGS) entry which is preliminary data.</text>
</comment>